<protein>
    <submittedName>
        <fullName evidence="1">Uncharacterized protein</fullName>
    </submittedName>
</protein>
<keyword evidence="2" id="KW-1185">Reference proteome</keyword>
<gene>
    <name evidence="1" type="ORF">V7S43_002257</name>
</gene>
<evidence type="ECO:0000313" key="2">
    <source>
        <dbReference type="Proteomes" id="UP001632037"/>
    </source>
</evidence>
<organism evidence="1 2">
    <name type="scientific">Phytophthora oleae</name>
    <dbReference type="NCBI Taxonomy" id="2107226"/>
    <lineage>
        <taxon>Eukaryota</taxon>
        <taxon>Sar</taxon>
        <taxon>Stramenopiles</taxon>
        <taxon>Oomycota</taxon>
        <taxon>Peronosporomycetes</taxon>
        <taxon>Peronosporales</taxon>
        <taxon>Peronosporaceae</taxon>
        <taxon>Phytophthora</taxon>
    </lineage>
</organism>
<proteinExistence type="predicted"/>
<evidence type="ECO:0000313" key="1">
    <source>
        <dbReference type="EMBL" id="KAL3672956.1"/>
    </source>
</evidence>
<name>A0ABD3G4U1_9STRA</name>
<reference evidence="1 2" key="1">
    <citation type="submission" date="2024-09" db="EMBL/GenBank/DDBJ databases">
        <title>Genome sequencing and assembly of Phytophthora oleae, isolate VK10A, causative agent of rot of olive drupes.</title>
        <authorList>
            <person name="Conti Taguali S."/>
            <person name="Riolo M."/>
            <person name="La Spada F."/>
            <person name="Cacciola S.O."/>
            <person name="Dionisio G."/>
        </authorList>
    </citation>
    <scope>NUCLEOTIDE SEQUENCE [LARGE SCALE GENOMIC DNA]</scope>
    <source>
        <strain evidence="1 2">VK10A</strain>
    </source>
</reference>
<dbReference type="Proteomes" id="UP001632037">
    <property type="component" value="Unassembled WGS sequence"/>
</dbReference>
<comment type="caution">
    <text evidence="1">The sequence shown here is derived from an EMBL/GenBank/DDBJ whole genome shotgun (WGS) entry which is preliminary data.</text>
</comment>
<dbReference type="EMBL" id="JBIMZQ010000003">
    <property type="protein sequence ID" value="KAL3672956.1"/>
    <property type="molecule type" value="Genomic_DNA"/>
</dbReference>
<accession>A0ABD3G4U1</accession>
<sequence>MHPRHFGFCYLSSKGAFRTTETHRQLAHTSLVKGKFRNEPSRLLGFAFPRTFCPSRSLKSSYSDVSPSTLTAMNSSIHHVPPKLDPTVPNSDRDRLHQSYFKFFFSENGGQLKFSQHRIMAGNGRDVALPPTQCIMSLLGLESLSVAEELRFMVGGRFRTPQQIQLADILGAMQSTSTLVNVTSWFSHQFDPTDDVEHYLQDLIRMHHYISAHNRQRPLRSSHLGNTSEASGAAVTGQLLHFYASFADSRDRHLLTKIYQTLGLSRAVTYCIVANTMPFKFQKEFLDLFAEDLPELREWINWLDELDHATSRNEDEIDGQVVYGPGYESAVSFVSRAIREHCMLTWLQLLRPLDTPKRLELIEAIQKFLAASNNSGYLSSTTSTLKKLGRFYETTGISAVKLLDLDVAVRLELALLLEEFPTIILITLFAKFNSEKMIHLVVKRGLPFFPKNDLLRMLEALAPAEASATEVFVATLFQFGRKKVDFLLLFLSFSSQSQLRLLDLMVATSNSPLNTGLSGLEEEDPEDAFASQNHLRGNYFLLKFFLFSRLSSPDLVIQKLSTLPTEMAQQVMYGVEIHSAEDLVVLGRGLEIVELPCLQPFLRLFLVIQLDWREALVMLVEEMSGEETLPLYDTLLNLQSNFTTSNKVTTVLQMLGGLDKKDKMILCRDILVSRSDAQDGDPSPLSSTEIHAKVLLYLCECELARHKVLRLLRAIPFLEYEHLLFFLRTQRMPEQVALTRLMLSMPSDANCRLLAKMTAWQTEALDSFFQVLLMLAKVEYKMFAKLVGSRYVSAEQLENFITVAVDMMNQASSRELVIFAAELPVEVRNLLFEMLADRPEKGVLLRIISYSTRVPPELMHILVALFHRMTWEIRSSFIEQLRALEAVSDVQSLAEVASNLQENEALRLMVLLFNPLQIPIRISLVALFLQISVHERALVLSRLVKMPKSSVSSFCTAMCNPNCEAVSPSFCRVIGLIDTKYHVPLLRLLKSEPLWFFLRLMAEYCEAEKSLEETTELLNRVADVVCLFTLQEHFLVLRDVIREALGDALPLGDIVGVLALFPDVPRLVEFLRYVMGFAKYARTTLIFRVLSKYQQPAFIFEMCRVLDLDDAVFALKRLDRLWQHRHEELNVAMEPLARLYVNLFVFTLPSSANGSFFLWTGFLGAALKSRTISATSSWALEDFQPRLTMIKQTDL</sequence>
<dbReference type="AlphaFoldDB" id="A0ABD3G4U1"/>